<comment type="caution">
    <text evidence="6">The sequence shown here is derived from an EMBL/GenBank/DDBJ whole genome shotgun (WGS) entry which is preliminary data.</text>
</comment>
<dbReference type="GO" id="GO:0003735">
    <property type="term" value="F:structural constituent of ribosome"/>
    <property type="evidence" value="ECO:0007669"/>
    <property type="project" value="InterPro"/>
</dbReference>
<evidence type="ECO:0000256" key="1">
    <source>
        <dbReference type="ARBA" id="ARBA00009254"/>
    </source>
</evidence>
<dbReference type="EMBL" id="JAPNKE010000002">
    <property type="protein sequence ID" value="MCY1012142.1"/>
    <property type="molecule type" value="Genomic_DNA"/>
</dbReference>
<dbReference type="Gene3D" id="1.10.287.310">
    <property type="match status" value="1"/>
</dbReference>
<evidence type="ECO:0000256" key="4">
    <source>
        <dbReference type="ARBA" id="ARBA00035204"/>
    </source>
</evidence>
<keyword evidence="7" id="KW-1185">Reference proteome</keyword>
<dbReference type="HAMAP" id="MF_00374">
    <property type="entry name" value="Ribosomal_uL29"/>
    <property type="match status" value="1"/>
</dbReference>
<gene>
    <name evidence="5 6" type="primary">rpmC</name>
    <name evidence="6" type="ORF">OV079_42700</name>
</gene>
<comment type="similarity">
    <text evidence="1 5">Belongs to the universal ribosomal protein uL29 family.</text>
</comment>
<organism evidence="6 7">
    <name type="scientific">Nannocystis pusilla</name>
    <dbReference type="NCBI Taxonomy" id="889268"/>
    <lineage>
        <taxon>Bacteria</taxon>
        <taxon>Pseudomonadati</taxon>
        <taxon>Myxococcota</taxon>
        <taxon>Polyangia</taxon>
        <taxon>Nannocystales</taxon>
        <taxon>Nannocystaceae</taxon>
        <taxon>Nannocystis</taxon>
    </lineage>
</organism>
<dbReference type="RefSeq" id="WP_267682455.1">
    <property type="nucleotide sequence ID" value="NZ_CP185339.1"/>
</dbReference>
<dbReference type="GO" id="GO:0005840">
    <property type="term" value="C:ribosome"/>
    <property type="evidence" value="ECO:0007669"/>
    <property type="project" value="UniProtKB-KW"/>
</dbReference>
<dbReference type="Pfam" id="PF00831">
    <property type="entry name" value="Ribosomal_L29"/>
    <property type="match status" value="1"/>
</dbReference>
<accession>A0A9X3EXR3</accession>
<evidence type="ECO:0000313" key="6">
    <source>
        <dbReference type="EMBL" id="MCY1012142.1"/>
    </source>
</evidence>
<reference evidence="6" key="1">
    <citation type="submission" date="2022-11" db="EMBL/GenBank/DDBJ databases">
        <title>Minimal conservation of predation-associated metabolite biosynthetic gene clusters underscores biosynthetic potential of Myxococcota including descriptions for ten novel species: Archangium lansinium sp. nov., Myxococcus landrumus sp. nov., Nannocystis bai.</title>
        <authorList>
            <person name="Ahearne A."/>
            <person name="Stevens C."/>
            <person name="Phillips K."/>
        </authorList>
    </citation>
    <scope>NUCLEOTIDE SEQUENCE</scope>
    <source>
        <strain evidence="6">Na p29</strain>
    </source>
</reference>
<evidence type="ECO:0000313" key="7">
    <source>
        <dbReference type="Proteomes" id="UP001150924"/>
    </source>
</evidence>
<dbReference type="AlphaFoldDB" id="A0A9X3EXR3"/>
<keyword evidence="2 5" id="KW-0689">Ribosomal protein</keyword>
<sequence length="68" mass="7677">MKALELREKTTEELTELEGQLRDKLVRLSVAKATQRATNFAQFGALRRDIARIKTVLHERARGIAGEA</sequence>
<dbReference type="GO" id="GO:0006412">
    <property type="term" value="P:translation"/>
    <property type="evidence" value="ECO:0007669"/>
    <property type="project" value="UniProtKB-UniRule"/>
</dbReference>
<dbReference type="Proteomes" id="UP001150924">
    <property type="component" value="Unassembled WGS sequence"/>
</dbReference>
<dbReference type="InterPro" id="IPR001854">
    <property type="entry name" value="Ribosomal_uL29"/>
</dbReference>
<evidence type="ECO:0000256" key="5">
    <source>
        <dbReference type="HAMAP-Rule" id="MF_00374"/>
    </source>
</evidence>
<evidence type="ECO:0000256" key="3">
    <source>
        <dbReference type="ARBA" id="ARBA00023274"/>
    </source>
</evidence>
<protein>
    <recommendedName>
        <fullName evidence="4 5">Large ribosomal subunit protein uL29</fullName>
    </recommendedName>
</protein>
<evidence type="ECO:0000256" key="2">
    <source>
        <dbReference type="ARBA" id="ARBA00022980"/>
    </source>
</evidence>
<dbReference type="NCBIfam" id="TIGR00012">
    <property type="entry name" value="L29"/>
    <property type="match status" value="1"/>
</dbReference>
<proteinExistence type="inferred from homology"/>
<keyword evidence="3 5" id="KW-0687">Ribonucleoprotein</keyword>
<dbReference type="InterPro" id="IPR036049">
    <property type="entry name" value="Ribosomal_uL29_sf"/>
</dbReference>
<dbReference type="CDD" id="cd00427">
    <property type="entry name" value="Ribosomal_L29_HIP"/>
    <property type="match status" value="1"/>
</dbReference>
<dbReference type="GO" id="GO:1990904">
    <property type="term" value="C:ribonucleoprotein complex"/>
    <property type="evidence" value="ECO:0007669"/>
    <property type="project" value="UniProtKB-KW"/>
</dbReference>
<dbReference type="SUPFAM" id="SSF46561">
    <property type="entry name" value="Ribosomal protein L29 (L29p)"/>
    <property type="match status" value="1"/>
</dbReference>
<name>A0A9X3EXR3_9BACT</name>